<organism evidence="6 7">
    <name type="scientific">Takifugu rubripes</name>
    <name type="common">Japanese pufferfish</name>
    <name type="synonym">Fugu rubripes</name>
    <dbReference type="NCBI Taxonomy" id="31033"/>
    <lineage>
        <taxon>Eukaryota</taxon>
        <taxon>Metazoa</taxon>
        <taxon>Chordata</taxon>
        <taxon>Craniata</taxon>
        <taxon>Vertebrata</taxon>
        <taxon>Euteleostomi</taxon>
        <taxon>Actinopterygii</taxon>
        <taxon>Neopterygii</taxon>
        <taxon>Teleostei</taxon>
        <taxon>Neoteleostei</taxon>
        <taxon>Acanthomorphata</taxon>
        <taxon>Eupercaria</taxon>
        <taxon>Tetraodontiformes</taxon>
        <taxon>Tetradontoidea</taxon>
        <taxon>Tetraodontidae</taxon>
        <taxon>Takifugu</taxon>
    </lineage>
</organism>
<dbReference type="PANTHER" id="PTHR46555:SF1">
    <property type="entry name" value="UBIQUITIN-LIKE PROTEIN 4A"/>
    <property type="match status" value="1"/>
</dbReference>
<dbReference type="Gene3D" id="3.10.20.90">
    <property type="entry name" value="Phosphatidylinositol 3-kinase Catalytic Subunit, Chain A, domain 1"/>
    <property type="match status" value="1"/>
</dbReference>
<dbReference type="PRINTS" id="PR00348">
    <property type="entry name" value="UBIQUITIN"/>
</dbReference>
<dbReference type="Pfam" id="PF17840">
    <property type="entry name" value="Tugs"/>
    <property type="match status" value="1"/>
</dbReference>
<dbReference type="GO" id="GO:0051087">
    <property type="term" value="F:protein-folding chaperone binding"/>
    <property type="evidence" value="ECO:0007669"/>
    <property type="project" value="TreeGrafter"/>
</dbReference>
<dbReference type="FunFam" id="3.10.20.90:FF:000144">
    <property type="entry name" value="Ubiquitin-like protein 4A"/>
    <property type="match status" value="1"/>
</dbReference>
<keyword evidence="3" id="KW-0963">Cytoplasm</keyword>
<reference evidence="6" key="3">
    <citation type="submission" date="2025-09" db="UniProtKB">
        <authorList>
            <consortium name="Ensembl"/>
        </authorList>
    </citation>
    <scope>IDENTIFICATION</scope>
</reference>
<reference evidence="6 7" key="1">
    <citation type="journal article" date="2011" name="Genome Biol. Evol.">
        <title>Integration of the genetic map and genome assembly of fugu facilitates insights into distinct features of genome evolution in teleosts and mammals.</title>
        <authorList>
            <person name="Kai W."/>
            <person name="Kikuchi K."/>
            <person name="Tohari S."/>
            <person name="Chew A.K."/>
            <person name="Tay A."/>
            <person name="Fujiwara A."/>
            <person name="Hosoya S."/>
            <person name="Suetake H."/>
            <person name="Naruse K."/>
            <person name="Brenner S."/>
            <person name="Suzuki Y."/>
            <person name="Venkatesh B."/>
        </authorList>
    </citation>
    <scope>NUCLEOTIDE SEQUENCE [LARGE SCALE GENOMIC DNA]</scope>
</reference>
<evidence type="ECO:0000256" key="1">
    <source>
        <dbReference type="ARBA" id="ARBA00004514"/>
    </source>
</evidence>
<dbReference type="GeneID" id="101062737"/>
<dbReference type="InterPro" id="IPR044724">
    <property type="entry name" value="Ubl_UBL4A-like"/>
</dbReference>
<evidence type="ECO:0000313" key="7">
    <source>
        <dbReference type="Proteomes" id="UP000005226"/>
    </source>
</evidence>
<dbReference type="OrthoDB" id="417450at2759"/>
<dbReference type="PROSITE" id="PS50053">
    <property type="entry name" value="UBIQUITIN_2"/>
    <property type="match status" value="1"/>
</dbReference>
<dbReference type="InterPro" id="IPR019954">
    <property type="entry name" value="Ubiquitin_CS"/>
</dbReference>
<dbReference type="InterPro" id="IPR019956">
    <property type="entry name" value="Ubiquitin_dom"/>
</dbReference>
<accession>A0A674MP83</accession>
<dbReference type="GO" id="GO:0071818">
    <property type="term" value="C:BAT3 complex"/>
    <property type="evidence" value="ECO:0007669"/>
    <property type="project" value="TreeGrafter"/>
</dbReference>
<dbReference type="Pfam" id="PF00240">
    <property type="entry name" value="ubiquitin"/>
    <property type="match status" value="1"/>
</dbReference>
<dbReference type="GO" id="GO:0006620">
    <property type="term" value="P:post-translational protein targeting to endoplasmic reticulum membrane"/>
    <property type="evidence" value="ECO:0007669"/>
    <property type="project" value="InterPro"/>
</dbReference>
<evidence type="ECO:0000256" key="3">
    <source>
        <dbReference type="ARBA" id="ARBA00022490"/>
    </source>
</evidence>
<dbReference type="GO" id="GO:0071816">
    <property type="term" value="P:tail-anchored membrane protein insertion into ER membrane"/>
    <property type="evidence" value="ECO:0007669"/>
    <property type="project" value="TreeGrafter"/>
</dbReference>
<dbReference type="AlphaFoldDB" id="A0A674MP83"/>
<dbReference type="SUPFAM" id="SSF54236">
    <property type="entry name" value="Ubiquitin-like"/>
    <property type="match status" value="1"/>
</dbReference>
<sequence>MTSSSTVSILRVSNPPKSVKLTRWFFVFLFCLTFEGLFSIIVEMIVNVKPLQGKECCVQVTEDEKVSTVKELIFARLNIPANQQRLLYKGKALADGHRLSDYAIGPEAKLNLVIRQTGEKTGALGVGSSSNTQDRVWQIVSSILARHFSPADASKVLEHLIKEYERSIQQLSLDDIERLAGRLLHPNGGSIDSSYMD</sequence>
<dbReference type="InterPro" id="IPR041421">
    <property type="entry name" value="Ubl4_C_TUGS"/>
</dbReference>
<proteinExistence type="predicted"/>
<keyword evidence="4" id="KW-0472">Membrane</keyword>
<evidence type="ECO:0000256" key="4">
    <source>
        <dbReference type="SAM" id="Phobius"/>
    </source>
</evidence>
<dbReference type="CDD" id="cd01807">
    <property type="entry name" value="Ubl_UBL4A_like"/>
    <property type="match status" value="1"/>
</dbReference>
<dbReference type="SMART" id="SM00213">
    <property type="entry name" value="UBQ"/>
    <property type="match status" value="1"/>
</dbReference>
<dbReference type="CTD" id="8266"/>
<reference evidence="6" key="2">
    <citation type="submission" date="2025-08" db="UniProtKB">
        <authorList>
            <consortium name="Ensembl"/>
        </authorList>
    </citation>
    <scope>IDENTIFICATION</scope>
</reference>
<feature type="transmembrane region" description="Helical" evidence="4">
    <location>
        <begin position="24"/>
        <end position="46"/>
    </location>
</feature>
<evidence type="ECO:0000256" key="2">
    <source>
        <dbReference type="ARBA" id="ARBA00022448"/>
    </source>
</evidence>
<dbReference type="InterPro" id="IPR000626">
    <property type="entry name" value="Ubiquitin-like_dom"/>
</dbReference>
<dbReference type="KEGG" id="tru:101062737"/>
<evidence type="ECO:0000313" key="6">
    <source>
        <dbReference type="Ensembl" id="ENSTRUP00000062804.1"/>
    </source>
</evidence>
<keyword evidence="4" id="KW-0812">Transmembrane</keyword>
<dbReference type="FunCoup" id="A0A674MP83">
    <property type="interactions" value="637"/>
</dbReference>
<keyword evidence="2" id="KW-0813">Transport</keyword>
<evidence type="ECO:0000259" key="5">
    <source>
        <dbReference type="PROSITE" id="PS50053"/>
    </source>
</evidence>
<dbReference type="OMA" id="SMDTSYM"/>
<dbReference type="RefSeq" id="XP_003979659.2">
    <property type="nucleotide sequence ID" value="XM_003979610.3"/>
</dbReference>
<dbReference type="PROSITE" id="PS00299">
    <property type="entry name" value="UBIQUITIN_1"/>
    <property type="match status" value="1"/>
</dbReference>
<dbReference type="InterPro" id="IPR047154">
    <property type="entry name" value="UBL4A-like"/>
</dbReference>
<feature type="domain" description="Ubiquitin-like" evidence="5">
    <location>
        <begin position="44"/>
        <end position="119"/>
    </location>
</feature>
<dbReference type="InterPro" id="IPR029071">
    <property type="entry name" value="Ubiquitin-like_domsf"/>
</dbReference>
<keyword evidence="7" id="KW-1185">Reference proteome</keyword>
<dbReference type="Ensembl" id="ENSTRUT00000070000.1">
    <property type="protein sequence ID" value="ENSTRUP00000062804.1"/>
    <property type="gene ID" value="ENSTRUG00000032409.1"/>
</dbReference>
<name>A0A674MP83_TAKRU</name>
<dbReference type="InParanoid" id="A0A674MP83"/>
<gene>
    <name evidence="6" type="primary">ubl4a</name>
</gene>
<protein>
    <recommendedName>
        <fullName evidence="5">Ubiquitin-like domain-containing protein</fullName>
    </recommendedName>
</protein>
<comment type="subcellular location">
    <subcellularLocation>
        <location evidence="1">Cytoplasm</location>
        <location evidence="1">Cytosol</location>
    </subcellularLocation>
</comment>
<keyword evidence="4" id="KW-1133">Transmembrane helix</keyword>
<dbReference type="Proteomes" id="UP000005226">
    <property type="component" value="Chromosome 21"/>
</dbReference>
<dbReference type="PANTHER" id="PTHR46555">
    <property type="entry name" value="UBIQUITIN-LIKE PROTEIN 4A"/>
    <property type="match status" value="1"/>
</dbReference>
<dbReference type="GeneTree" id="ENSGT00730000111022"/>